<evidence type="ECO:0000313" key="9">
    <source>
        <dbReference type="EMBL" id="AEB96520.1"/>
    </source>
</evidence>
<dbReference type="EMBL" id="JI626285">
    <property type="protein sequence ID" value="AEB96520.1"/>
    <property type="molecule type" value="mRNA"/>
</dbReference>
<comment type="catalytic activity">
    <reaction evidence="7">
        <text>Random hydrolysis of (1-&gt;4)-linkages between N-acetyl-beta-D-glucosamine and D-glucuronate residues in hyaluronate.</text>
        <dbReference type="EC" id="3.2.1.35"/>
    </reaction>
</comment>
<reference evidence="9" key="1">
    <citation type="journal article" date="2011" name="BMC Genomics">
        <title>An insight into the sialome of Simulium guianense (DIPTERA:SIMulIIDAE), the main vector of River Blindness Disease in Brazil.</title>
        <authorList>
            <person name="Chagas A.C."/>
            <person name="Calvo E."/>
            <person name="Pimenta P.F."/>
            <person name="Ribeiro J.M."/>
        </authorList>
    </citation>
    <scope>NUCLEOTIDE SEQUENCE</scope>
    <source>
        <tissue evidence="9">Salivary gland</tissue>
    </source>
</reference>
<evidence type="ECO:0000256" key="4">
    <source>
        <dbReference type="PIRNR" id="PIRNR038193"/>
    </source>
</evidence>
<feature type="disulfide bond" evidence="6">
    <location>
        <begin position="33"/>
        <end position="317"/>
    </location>
</feature>
<keyword evidence="2 8" id="KW-0732">Signal</keyword>
<evidence type="ECO:0000256" key="5">
    <source>
        <dbReference type="PIRSR" id="PIRSR038193-1"/>
    </source>
</evidence>
<feature type="disulfide bond" evidence="6">
    <location>
        <begin position="193"/>
        <end position="203"/>
    </location>
</feature>
<dbReference type="GO" id="GO:0004415">
    <property type="term" value="F:hyalurononglucosaminidase activity"/>
    <property type="evidence" value="ECO:0007669"/>
    <property type="project" value="UniProtKB-UniRule"/>
</dbReference>
<dbReference type="GO" id="GO:0030214">
    <property type="term" value="P:hyaluronan catabolic process"/>
    <property type="evidence" value="ECO:0007669"/>
    <property type="project" value="TreeGrafter"/>
</dbReference>
<organism evidence="9">
    <name type="scientific">Simulium guianense</name>
    <name type="common">Black fly</name>
    <dbReference type="NCBI Taxonomy" id="445764"/>
    <lineage>
        <taxon>Eukaryota</taxon>
        <taxon>Metazoa</taxon>
        <taxon>Ecdysozoa</taxon>
        <taxon>Arthropoda</taxon>
        <taxon>Hexapoda</taxon>
        <taxon>Insecta</taxon>
        <taxon>Pterygota</taxon>
        <taxon>Neoptera</taxon>
        <taxon>Endopterygota</taxon>
        <taxon>Diptera</taxon>
        <taxon>Nematocera</taxon>
        <taxon>Chironomoidea</taxon>
        <taxon>Simuliidae</taxon>
        <taxon>Simulium</taxon>
    </lineage>
</organism>
<feature type="chain" id="PRO_5003322878" description="Hyaluronidase" evidence="8">
    <location>
        <begin position="22"/>
        <end position="342"/>
    </location>
</feature>
<accession>F5GTX2</accession>
<dbReference type="InterPro" id="IPR013785">
    <property type="entry name" value="Aldolase_TIM"/>
</dbReference>
<dbReference type="PIRSF" id="PIRSF038193">
    <property type="entry name" value="Hyaluronidase"/>
    <property type="match status" value="1"/>
</dbReference>
<evidence type="ECO:0000256" key="2">
    <source>
        <dbReference type="ARBA" id="ARBA00022729"/>
    </source>
</evidence>
<dbReference type="GO" id="GO:0005975">
    <property type="term" value="P:carbohydrate metabolic process"/>
    <property type="evidence" value="ECO:0007669"/>
    <property type="project" value="UniProtKB-UniRule"/>
</dbReference>
<dbReference type="InterPro" id="IPR017853">
    <property type="entry name" value="GH"/>
</dbReference>
<sequence length="342" mass="40217">MLKFILPTIYLLAIQLKHGRTFEVIWNVPTENCRNSTDFSALLKSANITYNAGDRFRGEKIQIFYSPGAWPSLEHGKVKNGGLPYKGNLSLHIDQFKQQIGELIDKDYSGYAIIDMESFRPVFRQNTGWMLVYRTETLKNVSQIYPELKEHELFQKAAQLFELPAEKFMLETLKTAKENWPKAKWGYYGYPYCFNSKLSNFECPKLVMVENNRTDWLFSAYDHMYPSVYIFKRNSEDQNRKLIAERVKEYQRIKQFSKNKRLAFYPYVWYYYNDPGQTGVYLSNSEFKMTMVELVKGNMDGTIIWGSSADFKKPEFCGSLYNYTKTVIIPSVEKARRMKKSK</sequence>
<feature type="signal peptide" evidence="8">
    <location>
        <begin position="1"/>
        <end position="21"/>
    </location>
</feature>
<keyword evidence="3 6" id="KW-1015">Disulfide bond</keyword>
<dbReference type="Pfam" id="PF01630">
    <property type="entry name" value="Glyco_hydro_56"/>
    <property type="match status" value="1"/>
</dbReference>
<dbReference type="InterPro" id="IPR018155">
    <property type="entry name" value="Hyaluronidase"/>
</dbReference>
<evidence type="ECO:0000256" key="6">
    <source>
        <dbReference type="PIRSR" id="PIRSR038193-3"/>
    </source>
</evidence>
<dbReference type="PANTHER" id="PTHR11769">
    <property type="entry name" value="HYALURONIDASE"/>
    <property type="match status" value="1"/>
</dbReference>
<dbReference type="EC" id="3.2.1.35" evidence="7"/>
<dbReference type="Gene3D" id="3.20.20.70">
    <property type="entry name" value="Aldolase class I"/>
    <property type="match status" value="1"/>
</dbReference>
<proteinExistence type="evidence at transcript level"/>
<dbReference type="AlphaFoldDB" id="F5GTX2"/>
<evidence type="ECO:0000256" key="8">
    <source>
        <dbReference type="SAM" id="SignalP"/>
    </source>
</evidence>
<evidence type="ECO:0000256" key="1">
    <source>
        <dbReference type="ARBA" id="ARBA00008871"/>
    </source>
</evidence>
<protein>
    <recommendedName>
        <fullName evidence="7">Hyaluronidase</fullName>
        <ecNumber evidence="7">3.2.1.35</ecNumber>
    </recommendedName>
</protein>
<evidence type="ECO:0000256" key="3">
    <source>
        <dbReference type="ARBA" id="ARBA00023157"/>
    </source>
</evidence>
<keyword evidence="7" id="KW-0378">Hydrolase</keyword>
<dbReference type="SUPFAM" id="SSF51445">
    <property type="entry name" value="(Trans)glycosidases"/>
    <property type="match status" value="1"/>
</dbReference>
<comment type="similarity">
    <text evidence="1 4 7">Belongs to the glycosyl hydrolase 56 family.</text>
</comment>
<keyword evidence="7" id="KW-0326">Glycosidase</keyword>
<name>F5GTX2_SIMGU</name>
<dbReference type="PRINTS" id="PR00846">
    <property type="entry name" value="GLHYDRLASE56"/>
</dbReference>
<evidence type="ECO:0000256" key="7">
    <source>
        <dbReference type="RuleBase" id="RU610713"/>
    </source>
</evidence>
<feature type="active site" description="Proton donor" evidence="5">
    <location>
        <position position="117"/>
    </location>
</feature>
<dbReference type="PANTHER" id="PTHR11769:SF35">
    <property type="entry name" value="HYALURONIDASE"/>
    <property type="match status" value="1"/>
</dbReference>